<dbReference type="Proteomes" id="UP000199334">
    <property type="component" value="Unassembled WGS sequence"/>
</dbReference>
<gene>
    <name evidence="1" type="primary">pxpA</name>
    <name evidence="2" type="ORF">SAMN05216498_3187</name>
</gene>
<keyword evidence="1" id="KW-0547">Nucleotide-binding</keyword>
<dbReference type="GO" id="GO:0017168">
    <property type="term" value="F:5-oxoprolinase (ATP-hydrolyzing) activity"/>
    <property type="evidence" value="ECO:0007669"/>
    <property type="project" value="UniProtKB-UniRule"/>
</dbReference>
<comment type="catalytic activity">
    <reaction evidence="1">
        <text>5-oxo-L-proline + ATP + 2 H2O = L-glutamate + ADP + phosphate + H(+)</text>
        <dbReference type="Rhea" id="RHEA:10348"/>
        <dbReference type="ChEBI" id="CHEBI:15377"/>
        <dbReference type="ChEBI" id="CHEBI:15378"/>
        <dbReference type="ChEBI" id="CHEBI:29985"/>
        <dbReference type="ChEBI" id="CHEBI:30616"/>
        <dbReference type="ChEBI" id="CHEBI:43474"/>
        <dbReference type="ChEBI" id="CHEBI:58402"/>
        <dbReference type="ChEBI" id="CHEBI:456216"/>
        <dbReference type="EC" id="3.5.2.9"/>
    </reaction>
</comment>
<dbReference type="CDD" id="cd10787">
    <property type="entry name" value="LamB_YcsF_like"/>
    <property type="match status" value="1"/>
</dbReference>
<dbReference type="OrthoDB" id="9773478at2"/>
<dbReference type="InterPro" id="IPR011330">
    <property type="entry name" value="Glyco_hydro/deAcase_b/a-brl"/>
</dbReference>
<dbReference type="PANTHER" id="PTHR30292">
    <property type="entry name" value="UNCHARACTERIZED PROTEIN YBGL-RELATED"/>
    <property type="match status" value="1"/>
</dbReference>
<evidence type="ECO:0000313" key="3">
    <source>
        <dbReference type="Proteomes" id="UP000199334"/>
    </source>
</evidence>
<protein>
    <recommendedName>
        <fullName evidence="1">5-oxoprolinase subunit A</fullName>
        <shortName evidence="1">5-OPase subunit A</shortName>
        <ecNumber evidence="1">3.5.2.9</ecNumber>
    </recommendedName>
    <alternativeName>
        <fullName evidence="1">5-oxoprolinase (ATP-hydrolyzing) subunit A</fullName>
    </alternativeName>
</protein>
<dbReference type="EC" id="3.5.2.9" evidence="1"/>
<dbReference type="GO" id="GO:0005524">
    <property type="term" value="F:ATP binding"/>
    <property type="evidence" value="ECO:0007669"/>
    <property type="project" value="UniProtKB-UniRule"/>
</dbReference>
<organism evidence="2 3">
    <name type="scientific">Tenuibacillus multivorans</name>
    <dbReference type="NCBI Taxonomy" id="237069"/>
    <lineage>
        <taxon>Bacteria</taxon>
        <taxon>Bacillati</taxon>
        <taxon>Bacillota</taxon>
        <taxon>Bacilli</taxon>
        <taxon>Bacillales</taxon>
        <taxon>Bacillaceae</taxon>
        <taxon>Tenuibacillus</taxon>
    </lineage>
</organism>
<dbReference type="STRING" id="237069.SAMN05216498_3187"/>
<evidence type="ECO:0000256" key="1">
    <source>
        <dbReference type="HAMAP-Rule" id="MF_00691"/>
    </source>
</evidence>
<comment type="function">
    <text evidence="1">Catalyzes the cleavage of 5-oxoproline to form L-glutamate coupled to the hydrolysis of ATP to ADP and inorganic phosphate.</text>
</comment>
<keyword evidence="1" id="KW-0378">Hydrolase</keyword>
<dbReference type="SUPFAM" id="SSF88713">
    <property type="entry name" value="Glycoside hydrolase/deacetylase"/>
    <property type="match status" value="1"/>
</dbReference>
<dbReference type="PANTHER" id="PTHR30292:SF0">
    <property type="entry name" value="5-OXOPROLINASE SUBUNIT A"/>
    <property type="match status" value="1"/>
</dbReference>
<evidence type="ECO:0000313" key="2">
    <source>
        <dbReference type="EMBL" id="SDN82786.1"/>
    </source>
</evidence>
<dbReference type="HAMAP" id="MF_00691">
    <property type="entry name" value="PxpA"/>
    <property type="match status" value="1"/>
</dbReference>
<comment type="similarity">
    <text evidence="1">Belongs to the LamB/PxpA family.</text>
</comment>
<dbReference type="RefSeq" id="WP_093857560.1">
    <property type="nucleotide sequence ID" value="NZ_BJVZ01000009.1"/>
</dbReference>
<dbReference type="NCBIfam" id="NF003814">
    <property type="entry name" value="PRK05406.1-3"/>
    <property type="match status" value="1"/>
</dbReference>
<dbReference type="Pfam" id="PF03746">
    <property type="entry name" value="LamB_YcsF"/>
    <property type="match status" value="1"/>
</dbReference>
<dbReference type="AlphaFoldDB" id="A0A1H0EKG0"/>
<comment type="subunit">
    <text evidence="1">Forms a complex composed of PxpA, PxpB and PxpC.</text>
</comment>
<dbReference type="Gene3D" id="3.20.20.370">
    <property type="entry name" value="Glycoside hydrolase/deacetylase"/>
    <property type="match status" value="1"/>
</dbReference>
<keyword evidence="1" id="KW-0067">ATP-binding</keyword>
<dbReference type="NCBIfam" id="NF003816">
    <property type="entry name" value="PRK05406.1-5"/>
    <property type="match status" value="1"/>
</dbReference>
<sequence>MPIDLNADLGEGFGQYTIGNDHELLKVVSSANIACGFHAGDYRTIPETIKQAQTNGVAIGAHPGFPDLQGFGRRAMNLDHDEIYDLILYQLGAFYSFAKVQNERIQHVKPHGALYNLANQEKAVAEVISQAVYDFDPNIKLYGLSKSYLVQAGENVGLDVKKEAFADRTYTDEGLLMPRTEKQAVKGETEDILKQAFMIVQQQQVISASGKVIELEADTICLHGDTLNAVNHAKAVREAFENAGIHVSSFQ</sequence>
<keyword evidence="3" id="KW-1185">Reference proteome</keyword>
<dbReference type="EMBL" id="FNIG01000009">
    <property type="protein sequence ID" value="SDN82786.1"/>
    <property type="molecule type" value="Genomic_DNA"/>
</dbReference>
<accession>A0A1H0EKG0</accession>
<dbReference type="InterPro" id="IPR005501">
    <property type="entry name" value="LamB/YcsF/PxpA-like"/>
</dbReference>
<reference evidence="2 3" key="1">
    <citation type="submission" date="2016-10" db="EMBL/GenBank/DDBJ databases">
        <authorList>
            <person name="de Groot N.N."/>
        </authorList>
    </citation>
    <scope>NUCLEOTIDE SEQUENCE [LARGE SCALE GENOMIC DNA]</scope>
    <source>
        <strain evidence="2 3">CGMCC 1.3442</strain>
    </source>
</reference>
<proteinExistence type="inferred from homology"/>
<name>A0A1H0EKG0_9BACI</name>
<dbReference type="GO" id="GO:0005975">
    <property type="term" value="P:carbohydrate metabolic process"/>
    <property type="evidence" value="ECO:0007669"/>
    <property type="project" value="InterPro"/>
</dbReference>